<dbReference type="InterPro" id="IPR027304">
    <property type="entry name" value="Trigger_fact/SurA_dom_sf"/>
</dbReference>
<dbReference type="PANTHER" id="PTHR47245:SF2">
    <property type="entry name" value="PEPTIDYL-PROLYL CIS-TRANS ISOMERASE HP_0175-RELATED"/>
    <property type="match status" value="1"/>
</dbReference>
<dbReference type="InterPro" id="IPR046357">
    <property type="entry name" value="PPIase_dom_sf"/>
</dbReference>
<keyword evidence="1" id="KW-0697">Rotamase</keyword>
<dbReference type="SUPFAM" id="SSF54534">
    <property type="entry name" value="FKBP-like"/>
    <property type="match status" value="1"/>
</dbReference>
<dbReference type="SUPFAM" id="SSF109998">
    <property type="entry name" value="Triger factor/SurA peptide-binding domain-like"/>
    <property type="match status" value="1"/>
</dbReference>
<dbReference type="Pfam" id="PF13616">
    <property type="entry name" value="Rotamase_3"/>
    <property type="match status" value="1"/>
</dbReference>
<dbReference type="InterPro" id="IPR000297">
    <property type="entry name" value="PPIase_PpiC"/>
</dbReference>
<reference evidence="3 4" key="1">
    <citation type="submission" date="2023-03" db="EMBL/GenBank/DDBJ databases">
        <title>Complete genome sequence of Tepidibacter sp. SWIR-1, isolated from a deep-sea hydrothermal vent.</title>
        <authorList>
            <person name="Li X."/>
        </authorList>
    </citation>
    <scope>NUCLEOTIDE SEQUENCE [LARGE SCALE GENOMIC DNA]</scope>
    <source>
        <strain evidence="3 4">SWIR-1</strain>
    </source>
</reference>
<feature type="domain" description="PpiC" evidence="2">
    <location>
        <begin position="178"/>
        <end position="284"/>
    </location>
</feature>
<dbReference type="PROSITE" id="PS01096">
    <property type="entry name" value="PPIC_PPIASE_1"/>
    <property type="match status" value="1"/>
</dbReference>
<keyword evidence="1 3" id="KW-0413">Isomerase</keyword>
<dbReference type="Proteomes" id="UP001222800">
    <property type="component" value="Chromosome"/>
</dbReference>
<organism evidence="3 4">
    <name type="scientific">Tepidibacter hydrothermalis</name>
    <dbReference type="NCBI Taxonomy" id="3036126"/>
    <lineage>
        <taxon>Bacteria</taxon>
        <taxon>Bacillati</taxon>
        <taxon>Bacillota</taxon>
        <taxon>Clostridia</taxon>
        <taxon>Peptostreptococcales</taxon>
        <taxon>Peptostreptococcaceae</taxon>
        <taxon>Tepidibacter</taxon>
    </lineage>
</organism>
<dbReference type="EC" id="5.2.1.8" evidence="3"/>
<evidence type="ECO:0000256" key="1">
    <source>
        <dbReference type="PROSITE-ProRule" id="PRU00278"/>
    </source>
</evidence>
<evidence type="ECO:0000313" key="3">
    <source>
        <dbReference type="EMBL" id="WFD11476.1"/>
    </source>
</evidence>
<dbReference type="Pfam" id="PF13624">
    <property type="entry name" value="SurA_N_3"/>
    <property type="match status" value="1"/>
</dbReference>
<gene>
    <name evidence="3" type="ORF">P4S50_05210</name>
</gene>
<evidence type="ECO:0000313" key="4">
    <source>
        <dbReference type="Proteomes" id="UP001222800"/>
    </source>
</evidence>
<dbReference type="PANTHER" id="PTHR47245">
    <property type="entry name" value="PEPTIDYLPROLYL ISOMERASE"/>
    <property type="match status" value="1"/>
</dbReference>
<dbReference type="GO" id="GO:0003755">
    <property type="term" value="F:peptidyl-prolyl cis-trans isomerase activity"/>
    <property type="evidence" value="ECO:0007669"/>
    <property type="project" value="UniProtKB-EC"/>
</dbReference>
<dbReference type="Gene3D" id="3.10.50.40">
    <property type="match status" value="1"/>
</dbReference>
<sequence>MKKIIAALLMGLMVFSITGFTYKESKDVVAKVNDTVITVSEYEKALAMYKKNFEAIYGPDIWNVEVEKGKTVIEVIKEQVLNNMIDDELVYQAAQKENINVEDKDVEEQFKEFKTQVELNQQFKKYLEDNGIDDKFLKNQFKKDMLISKYKDSYITSLQLNDEKLKVYYEKNKEQYKREEAKASHILFKSVDDSMKPLSDQDKKIAKKKAEDILVRAKNGEDFAYLAKTYSEDTVSGINGGNLGYFGKGVMVPEFEKATFELKAGEISNLVETQFGYHIIKVMDRVDEIRPFEEVKNQIKDTIERDSYKGKMDQLQKDNKIEMFENNIKELKK</sequence>
<dbReference type="InterPro" id="IPR050245">
    <property type="entry name" value="PrsA_foldase"/>
</dbReference>
<dbReference type="PROSITE" id="PS50198">
    <property type="entry name" value="PPIC_PPIASE_2"/>
    <property type="match status" value="1"/>
</dbReference>
<dbReference type="InterPro" id="IPR023058">
    <property type="entry name" value="PPIase_PpiC_CS"/>
</dbReference>
<proteinExistence type="predicted"/>
<protein>
    <submittedName>
        <fullName evidence="3">Peptidylprolyl isomerase</fullName>
        <ecNumber evidence="3">5.2.1.8</ecNumber>
    </submittedName>
</protein>
<name>A0ABY8EFA9_9FIRM</name>
<dbReference type="RefSeq" id="WP_277733552.1">
    <property type="nucleotide sequence ID" value="NZ_CP120733.1"/>
</dbReference>
<dbReference type="EMBL" id="CP120733">
    <property type="protein sequence ID" value="WFD11476.1"/>
    <property type="molecule type" value="Genomic_DNA"/>
</dbReference>
<keyword evidence="4" id="KW-1185">Reference proteome</keyword>
<accession>A0ABY8EFA9</accession>
<dbReference type="Gene3D" id="1.10.4030.10">
    <property type="entry name" value="Porin chaperone SurA, peptide-binding domain"/>
    <property type="match status" value="1"/>
</dbReference>
<evidence type="ECO:0000259" key="2">
    <source>
        <dbReference type="PROSITE" id="PS50198"/>
    </source>
</evidence>